<dbReference type="PANTHER" id="PTHR47197">
    <property type="entry name" value="PROTEIN NIRF"/>
    <property type="match status" value="1"/>
</dbReference>
<dbReference type="Gene3D" id="2.60.40.4070">
    <property type="match status" value="1"/>
</dbReference>
<accession>A0A235BT38</accession>
<dbReference type="AlphaFoldDB" id="A0A235BT38"/>
<dbReference type="PANTHER" id="PTHR47197:SF3">
    <property type="entry name" value="DIHYDRO-HEME D1 DEHYDROGENASE"/>
    <property type="match status" value="1"/>
</dbReference>
<gene>
    <name evidence="3" type="ORF">CH330_05755</name>
</gene>
<evidence type="ECO:0000256" key="1">
    <source>
        <dbReference type="SAM" id="SignalP"/>
    </source>
</evidence>
<evidence type="ECO:0000259" key="2">
    <source>
        <dbReference type="Pfam" id="PF13860"/>
    </source>
</evidence>
<sequence length="460" mass="50324">MKNRTSGLLPILLAVCLLAAAGFGQFVEDSIDVGRWVGSLAFNSRTGVIYGGSQSDNIFFAISCDSNKIVSRFYQSWPRYLAYSSTSNKAYCTFQCGGEDSVAVIDGSTHTRIKAIPLNWAIYPVWDPASNRLYVSCLDENRVSVIDCRTDSVICHIRVGREPLKMHLNTRHHKLYVQNWGDWQGESVSIIDLETNEVIRTIRLDEVPTCGYYCSAVDKYYCDGGLEVVVIDGESDSVLCYIPMRALAMAGNETDTLVMIGTSIGSVFVIDAVGDSVVSVLPVGREPSSLAWSQATNLVYCANASSDNVSVIAGDGSRVVKTLAVGDCPAVLLSVPEFRRAYVGHSNTRWVYVIRDTTSGVAEDLRIPVRPVSLLRAFPNPFGGNVSIEYSGQDARSVTLSIYSRNGRLVRQLTLNSAGAHHNEIVWDGRDQKGILAPQGVYTILIDGIPTDRVNVVKLR</sequence>
<keyword evidence="1" id="KW-0732">Signal</keyword>
<dbReference type="Proteomes" id="UP000215559">
    <property type="component" value="Unassembled WGS sequence"/>
</dbReference>
<feature type="signal peptide" evidence="1">
    <location>
        <begin position="1"/>
        <end position="20"/>
    </location>
</feature>
<dbReference type="Gene3D" id="2.130.10.10">
    <property type="entry name" value="YVTN repeat-like/Quinoprotein amine dehydrogenase"/>
    <property type="match status" value="2"/>
</dbReference>
<dbReference type="Pfam" id="PF13860">
    <property type="entry name" value="FlgD_ig"/>
    <property type="match status" value="1"/>
</dbReference>
<dbReference type="SUPFAM" id="SSF50969">
    <property type="entry name" value="YVTN repeat-like/Quinoprotein amine dehydrogenase"/>
    <property type="match status" value="1"/>
</dbReference>
<dbReference type="InterPro" id="IPR011044">
    <property type="entry name" value="Quino_amine_DH_bsu"/>
</dbReference>
<feature type="chain" id="PRO_5013076561" description="FlgD/Vpr Ig-like domain-containing protein" evidence="1">
    <location>
        <begin position="21"/>
        <end position="460"/>
    </location>
</feature>
<comment type="caution">
    <text evidence="3">The sequence shown here is derived from an EMBL/GenBank/DDBJ whole genome shotgun (WGS) entry which is preliminary data.</text>
</comment>
<dbReference type="InterPro" id="IPR025965">
    <property type="entry name" value="FlgD/Vpr_Ig-like"/>
</dbReference>
<feature type="domain" description="FlgD/Vpr Ig-like" evidence="2">
    <location>
        <begin position="385"/>
        <end position="444"/>
    </location>
</feature>
<organism evidence="3 4">
    <name type="scientific">candidate division WOR-3 bacterium JGI_Cruoil_03_51_56</name>
    <dbReference type="NCBI Taxonomy" id="1973747"/>
    <lineage>
        <taxon>Bacteria</taxon>
        <taxon>Bacteria division WOR-3</taxon>
    </lineage>
</organism>
<reference evidence="3 4" key="1">
    <citation type="submission" date="2017-07" db="EMBL/GenBank/DDBJ databases">
        <title>Recovery of genomes from metagenomes via a dereplication, aggregation, and scoring strategy.</title>
        <authorList>
            <person name="Sieber C.M."/>
            <person name="Probst A.J."/>
            <person name="Sharrar A."/>
            <person name="Thomas B.C."/>
            <person name="Hess M."/>
            <person name="Tringe S.G."/>
            <person name="Banfield J.F."/>
        </authorList>
    </citation>
    <scope>NUCLEOTIDE SEQUENCE [LARGE SCALE GENOMIC DNA]</scope>
    <source>
        <strain evidence="3">JGI_Cruoil_03_51_56</strain>
    </source>
</reference>
<name>A0A235BT38_UNCW3</name>
<proteinExistence type="predicted"/>
<evidence type="ECO:0000313" key="4">
    <source>
        <dbReference type="Proteomes" id="UP000215559"/>
    </source>
</evidence>
<dbReference type="EMBL" id="NOZP01000105">
    <property type="protein sequence ID" value="OYD15404.1"/>
    <property type="molecule type" value="Genomic_DNA"/>
</dbReference>
<dbReference type="InterPro" id="IPR015943">
    <property type="entry name" value="WD40/YVTN_repeat-like_dom_sf"/>
</dbReference>
<dbReference type="InterPro" id="IPR051200">
    <property type="entry name" value="Host-pathogen_enzymatic-act"/>
</dbReference>
<evidence type="ECO:0000313" key="3">
    <source>
        <dbReference type="EMBL" id="OYD15404.1"/>
    </source>
</evidence>
<protein>
    <recommendedName>
        <fullName evidence="2">FlgD/Vpr Ig-like domain-containing protein</fullName>
    </recommendedName>
</protein>